<comment type="caution">
    <text evidence="8">The sequence shown here is derived from an EMBL/GenBank/DDBJ whole genome shotgun (WGS) entry which is preliminary data.</text>
</comment>
<feature type="chain" id="PRO_5010989816" description="SLH domain-containing protein" evidence="6">
    <location>
        <begin position="27"/>
        <end position="618"/>
    </location>
</feature>
<dbReference type="PROSITE" id="PS51272">
    <property type="entry name" value="SLH"/>
    <property type="match status" value="3"/>
</dbReference>
<evidence type="ECO:0000313" key="8">
    <source>
        <dbReference type="EMBL" id="OUP52852.1"/>
    </source>
</evidence>
<dbReference type="PANTHER" id="PTHR43308">
    <property type="entry name" value="OUTER MEMBRANE PROTEIN ALPHA-RELATED"/>
    <property type="match status" value="1"/>
</dbReference>
<feature type="domain" description="SLH" evidence="7">
    <location>
        <begin position="22"/>
        <end position="85"/>
    </location>
</feature>
<accession>A0A1Y4LFF9</accession>
<evidence type="ECO:0000313" key="9">
    <source>
        <dbReference type="Proteomes" id="UP000195897"/>
    </source>
</evidence>
<gene>
    <name evidence="8" type="ORF">B5F17_07660</name>
</gene>
<dbReference type="PANTHER" id="PTHR43308:SF5">
    <property type="entry name" value="S-LAYER PROTEIN _ PEPTIDOGLYCAN ENDO-BETA-N-ACETYLGLUCOSAMINIDASE"/>
    <property type="match status" value="1"/>
</dbReference>
<dbReference type="Pfam" id="PF03442">
    <property type="entry name" value="CBM_X2"/>
    <property type="match status" value="1"/>
</dbReference>
<feature type="domain" description="SLH" evidence="7">
    <location>
        <begin position="86"/>
        <end position="145"/>
    </location>
</feature>
<dbReference type="Pfam" id="PF00395">
    <property type="entry name" value="SLH"/>
    <property type="match status" value="3"/>
</dbReference>
<sequence length="618" mass="65079">MMMKKIARSLLTILIVCSCAVTAAFAADDITGHWSEPYFRSLSAHGVINANGKGEFTPTAEISRAEFMRYINRAFGFTEQADVSQYKDVDSDQWYYESVRIAVKYGYISGLSSTQMGPDKAITREQAMTILGRLCKVDAGTVTPSQLSFSDKSKIATWSALYIKWAVDNGYVSGYTDGTFQPQRSVTRAEAAKILYYFTGTILDQAGATYNSSSLNSDTKNVTITSACTLSGVTIPGNLYISEGLNQSAVTLSDVTVKGRLIAAGGTVQLNNVTAPELYISSPFTGREVKVTSAGTTNIDQVTVMTTAGLTQTSLQAGASGLKQINVYGDKNMPLTLNGRFGKVTLQDANRLSLSAGAFVESLTVKGAATIEGTGTIQNAVFQANGAVSAIEPQTYSFNKGMSATIQGTSVSVDRSQPNHTLTPATVNLSTASDVILAIVSEDNATVRSVMLGDRVLQAGYQYDYDPVTGSIRIMSNAFSGLSSGTYTVQVIMSTGINPTATIYLGSGSSSSNSGSSSSSNSGSASLATQAVTFSATAGNAANQNVTININIDSSVVVQAVLLDGSQLAMGTQYIISGNQVVLYHTALEPLVFGRTGTMNIVLVLSNGNQLTVPMTLV</sequence>
<keyword evidence="1 6" id="KW-0732">Signal</keyword>
<keyword evidence="3" id="KW-0136">Cellulose degradation</keyword>
<keyword evidence="5" id="KW-0624">Polysaccharide degradation</keyword>
<dbReference type="Proteomes" id="UP000195897">
    <property type="component" value="Unassembled WGS sequence"/>
</dbReference>
<dbReference type="InterPro" id="IPR005102">
    <property type="entry name" value="Carbo-bd_X2"/>
</dbReference>
<evidence type="ECO:0000256" key="4">
    <source>
        <dbReference type="ARBA" id="ARBA00023277"/>
    </source>
</evidence>
<reference evidence="9" key="1">
    <citation type="submission" date="2017-04" db="EMBL/GenBank/DDBJ databases">
        <title>Function of individual gut microbiota members based on whole genome sequencing of pure cultures obtained from chicken caecum.</title>
        <authorList>
            <person name="Medvecky M."/>
            <person name="Cejkova D."/>
            <person name="Polansky O."/>
            <person name="Karasova D."/>
            <person name="Kubasova T."/>
            <person name="Cizek A."/>
            <person name="Rychlik I."/>
        </authorList>
    </citation>
    <scope>NUCLEOTIDE SEQUENCE [LARGE SCALE GENOMIC DNA]</scope>
    <source>
        <strain evidence="9">An180</strain>
    </source>
</reference>
<name>A0A1Y4LFF9_9FIRM</name>
<protein>
    <recommendedName>
        <fullName evidence="7">SLH domain-containing protein</fullName>
    </recommendedName>
</protein>
<keyword evidence="4" id="KW-0119">Carbohydrate metabolism</keyword>
<dbReference type="RefSeq" id="WP_087372622.1">
    <property type="nucleotide sequence ID" value="NZ_NFKK01000007.1"/>
</dbReference>
<dbReference type="EMBL" id="NFKK01000007">
    <property type="protein sequence ID" value="OUP52852.1"/>
    <property type="molecule type" value="Genomic_DNA"/>
</dbReference>
<evidence type="ECO:0000256" key="5">
    <source>
        <dbReference type="ARBA" id="ARBA00023326"/>
    </source>
</evidence>
<dbReference type="Gene3D" id="2.60.40.10">
    <property type="entry name" value="Immunoglobulins"/>
    <property type="match status" value="1"/>
</dbReference>
<dbReference type="AlphaFoldDB" id="A0A1Y4LFF9"/>
<dbReference type="InterPro" id="IPR051465">
    <property type="entry name" value="Cell_Envelope_Struct_Comp"/>
</dbReference>
<evidence type="ECO:0000256" key="2">
    <source>
        <dbReference type="ARBA" id="ARBA00022737"/>
    </source>
</evidence>
<evidence type="ECO:0000256" key="1">
    <source>
        <dbReference type="ARBA" id="ARBA00022729"/>
    </source>
</evidence>
<feature type="signal peptide" evidence="6">
    <location>
        <begin position="1"/>
        <end position="26"/>
    </location>
</feature>
<keyword evidence="2" id="KW-0677">Repeat</keyword>
<organism evidence="8 9">
    <name type="scientific">Butyricicoccus pullicaecorum</name>
    <dbReference type="NCBI Taxonomy" id="501571"/>
    <lineage>
        <taxon>Bacteria</taxon>
        <taxon>Bacillati</taxon>
        <taxon>Bacillota</taxon>
        <taxon>Clostridia</taxon>
        <taxon>Eubacteriales</taxon>
        <taxon>Butyricicoccaceae</taxon>
        <taxon>Butyricicoccus</taxon>
    </lineage>
</organism>
<evidence type="ECO:0000256" key="3">
    <source>
        <dbReference type="ARBA" id="ARBA00023001"/>
    </source>
</evidence>
<dbReference type="InterPro" id="IPR001119">
    <property type="entry name" value="SLH_dom"/>
</dbReference>
<dbReference type="InterPro" id="IPR013783">
    <property type="entry name" value="Ig-like_fold"/>
</dbReference>
<evidence type="ECO:0000256" key="6">
    <source>
        <dbReference type="SAM" id="SignalP"/>
    </source>
</evidence>
<dbReference type="GO" id="GO:0030245">
    <property type="term" value="P:cellulose catabolic process"/>
    <property type="evidence" value="ECO:0007669"/>
    <property type="project" value="UniProtKB-KW"/>
</dbReference>
<dbReference type="PROSITE" id="PS51257">
    <property type="entry name" value="PROKAR_LIPOPROTEIN"/>
    <property type="match status" value="1"/>
</dbReference>
<evidence type="ECO:0000259" key="7">
    <source>
        <dbReference type="PROSITE" id="PS51272"/>
    </source>
</evidence>
<proteinExistence type="predicted"/>
<feature type="domain" description="SLH" evidence="7">
    <location>
        <begin position="146"/>
        <end position="209"/>
    </location>
</feature>